<dbReference type="EMBL" id="JXJN01008821">
    <property type="status" value="NOT_ANNOTATED_CDS"/>
    <property type="molecule type" value="Genomic_DNA"/>
</dbReference>
<evidence type="ECO:0000256" key="1">
    <source>
        <dbReference type="SAM" id="MobiDB-lite"/>
    </source>
</evidence>
<sequence>MLVVIFTKQKSCEIKSLGQSASCLVNDFLILPWLTLPTLASSSRNQERLSRHGGSYDSSSNYVMK</sequence>
<organism evidence="2 3">
    <name type="scientific">Glossina palpalis gambiensis</name>
    <dbReference type="NCBI Taxonomy" id="67801"/>
    <lineage>
        <taxon>Eukaryota</taxon>
        <taxon>Metazoa</taxon>
        <taxon>Ecdysozoa</taxon>
        <taxon>Arthropoda</taxon>
        <taxon>Hexapoda</taxon>
        <taxon>Insecta</taxon>
        <taxon>Pterygota</taxon>
        <taxon>Neoptera</taxon>
        <taxon>Endopterygota</taxon>
        <taxon>Diptera</taxon>
        <taxon>Brachycera</taxon>
        <taxon>Muscomorpha</taxon>
        <taxon>Hippoboscoidea</taxon>
        <taxon>Glossinidae</taxon>
        <taxon>Glossina</taxon>
    </lineage>
</organism>
<keyword evidence="3" id="KW-1185">Reference proteome</keyword>
<dbReference type="Proteomes" id="UP000092460">
    <property type="component" value="Unassembled WGS sequence"/>
</dbReference>
<dbReference type="EMBL" id="JXJN01008819">
    <property type="status" value="NOT_ANNOTATED_CDS"/>
    <property type="molecule type" value="Genomic_DNA"/>
</dbReference>
<dbReference type="AlphaFoldDB" id="A0A1B0B5R2"/>
<dbReference type="EnsemblMetazoa" id="GPPI019764-RA">
    <property type="protein sequence ID" value="GPPI019764-PA"/>
    <property type="gene ID" value="GPPI019764"/>
</dbReference>
<evidence type="ECO:0000313" key="2">
    <source>
        <dbReference type="EnsemblMetazoa" id="GPPI019764-PA"/>
    </source>
</evidence>
<name>A0A1B0B5R2_9MUSC</name>
<feature type="region of interest" description="Disordered" evidence="1">
    <location>
        <begin position="41"/>
        <end position="65"/>
    </location>
</feature>
<protein>
    <submittedName>
        <fullName evidence="2">Uncharacterized protein</fullName>
    </submittedName>
</protein>
<feature type="compositionally biased region" description="Polar residues" evidence="1">
    <location>
        <begin position="56"/>
        <end position="65"/>
    </location>
</feature>
<dbReference type="VEuPathDB" id="VectorBase:GPPI019764"/>
<dbReference type="EMBL" id="JXJN01008820">
    <property type="status" value="NOT_ANNOTATED_CDS"/>
    <property type="molecule type" value="Genomic_DNA"/>
</dbReference>
<evidence type="ECO:0000313" key="3">
    <source>
        <dbReference type="Proteomes" id="UP000092460"/>
    </source>
</evidence>
<proteinExistence type="predicted"/>
<reference evidence="3" key="1">
    <citation type="submission" date="2015-01" db="EMBL/GenBank/DDBJ databases">
        <authorList>
            <person name="Aksoy S."/>
            <person name="Warren W."/>
            <person name="Wilson R.K."/>
        </authorList>
    </citation>
    <scope>NUCLEOTIDE SEQUENCE [LARGE SCALE GENOMIC DNA]</scope>
    <source>
        <strain evidence="3">IAEA</strain>
    </source>
</reference>
<accession>A0A1B0B5R2</accession>
<reference evidence="2" key="2">
    <citation type="submission" date="2020-05" db="UniProtKB">
        <authorList>
            <consortium name="EnsemblMetazoa"/>
        </authorList>
    </citation>
    <scope>IDENTIFICATION</scope>
    <source>
        <strain evidence="2">IAEA</strain>
    </source>
</reference>